<dbReference type="RefSeq" id="WP_168057587.1">
    <property type="nucleotide sequence ID" value="NZ_VTOW01000001.1"/>
</dbReference>
<protein>
    <submittedName>
        <fullName evidence="7">LapA family protein</fullName>
    </submittedName>
</protein>
<dbReference type="EMBL" id="VTOW01000001">
    <property type="protein sequence ID" value="NKE69272.1"/>
    <property type="molecule type" value="Genomic_DNA"/>
</dbReference>
<evidence type="ECO:0000259" key="6">
    <source>
        <dbReference type="Pfam" id="PF06305"/>
    </source>
</evidence>
<gene>
    <name evidence="7" type="ORF">MNODULE_00700</name>
</gene>
<organism evidence="7 8">
    <name type="scientific">Candidatus Manganitrophus noduliformans</name>
    <dbReference type="NCBI Taxonomy" id="2606439"/>
    <lineage>
        <taxon>Bacteria</taxon>
        <taxon>Pseudomonadati</taxon>
        <taxon>Nitrospirota</taxon>
        <taxon>Nitrospiria</taxon>
        <taxon>Candidatus Troglogloeales</taxon>
        <taxon>Candidatus Manganitrophaceae</taxon>
        <taxon>Candidatus Manganitrophus</taxon>
    </lineage>
</organism>
<reference evidence="7 8" key="1">
    <citation type="journal article" date="2020" name="Nature">
        <title>Bacterial chemolithoautotrophy via manganese oxidation.</title>
        <authorList>
            <person name="Yu H."/>
            <person name="Leadbetter J.R."/>
        </authorList>
    </citation>
    <scope>NUCLEOTIDE SEQUENCE [LARGE SCALE GENOMIC DNA]</scope>
    <source>
        <strain evidence="7 8">Mn-1</strain>
    </source>
</reference>
<comment type="caution">
    <text evidence="7">The sequence shown here is derived from an EMBL/GenBank/DDBJ whole genome shotgun (WGS) entry which is preliminary data.</text>
</comment>
<name>A0A7X6DLB3_9BACT</name>
<keyword evidence="1" id="KW-1003">Cell membrane</keyword>
<dbReference type="InterPro" id="IPR010445">
    <property type="entry name" value="LapA_dom"/>
</dbReference>
<evidence type="ECO:0000256" key="5">
    <source>
        <dbReference type="SAM" id="Phobius"/>
    </source>
</evidence>
<evidence type="ECO:0000256" key="4">
    <source>
        <dbReference type="ARBA" id="ARBA00023136"/>
    </source>
</evidence>
<proteinExistence type="predicted"/>
<dbReference type="Proteomes" id="UP000534783">
    <property type="component" value="Unassembled WGS sequence"/>
</dbReference>
<dbReference type="GO" id="GO:0005886">
    <property type="term" value="C:plasma membrane"/>
    <property type="evidence" value="ECO:0007669"/>
    <property type="project" value="InterPro"/>
</dbReference>
<feature type="domain" description="Lipopolysaccharide assembly protein A" evidence="6">
    <location>
        <begin position="22"/>
        <end position="63"/>
    </location>
</feature>
<dbReference type="AlphaFoldDB" id="A0A7X6DLB3"/>
<evidence type="ECO:0000313" key="8">
    <source>
        <dbReference type="Proteomes" id="UP000534783"/>
    </source>
</evidence>
<keyword evidence="3 5" id="KW-1133">Transmembrane helix</keyword>
<keyword evidence="4 5" id="KW-0472">Membrane</keyword>
<keyword evidence="2 5" id="KW-0812">Transmembrane</keyword>
<sequence length="67" mass="7541">MKQIKVFIGITLLFLVILFVLQNVEPVTLQFLLWSFSLSRALMFFIIFALGIIVGWALGSLSRGRPG</sequence>
<evidence type="ECO:0000256" key="2">
    <source>
        <dbReference type="ARBA" id="ARBA00022692"/>
    </source>
</evidence>
<evidence type="ECO:0000256" key="3">
    <source>
        <dbReference type="ARBA" id="ARBA00022989"/>
    </source>
</evidence>
<dbReference type="Pfam" id="PF06305">
    <property type="entry name" value="LapA_dom"/>
    <property type="match status" value="1"/>
</dbReference>
<evidence type="ECO:0000256" key="1">
    <source>
        <dbReference type="ARBA" id="ARBA00022475"/>
    </source>
</evidence>
<evidence type="ECO:0000313" key="7">
    <source>
        <dbReference type="EMBL" id="NKE69272.1"/>
    </source>
</evidence>
<feature type="transmembrane region" description="Helical" evidence="5">
    <location>
        <begin position="42"/>
        <end position="61"/>
    </location>
</feature>
<accession>A0A7X6DLB3</accession>
<keyword evidence="8" id="KW-1185">Reference proteome</keyword>